<reference evidence="1" key="1">
    <citation type="submission" date="2021-06" db="EMBL/GenBank/DDBJ databases">
        <title>Description of novel taxa of the family Lachnospiraceae.</title>
        <authorList>
            <person name="Chaplin A.V."/>
            <person name="Sokolova S.R."/>
            <person name="Pikina A.P."/>
            <person name="Korzhanova M."/>
            <person name="Belova V."/>
            <person name="Korostin D."/>
            <person name="Efimov B.A."/>
        </authorList>
    </citation>
    <scope>NUCLEOTIDE SEQUENCE</scope>
    <source>
        <strain evidence="1">ASD5720</strain>
    </source>
</reference>
<proteinExistence type="predicted"/>
<gene>
    <name evidence="1" type="ORF">KTH89_24825</name>
</gene>
<name>A0A949K7T3_9FIRM</name>
<dbReference type="Proteomes" id="UP000712157">
    <property type="component" value="Unassembled WGS sequence"/>
</dbReference>
<comment type="caution">
    <text evidence="1">The sequence shown here is derived from an EMBL/GenBank/DDBJ whole genome shotgun (WGS) entry which is preliminary data.</text>
</comment>
<keyword evidence="2" id="KW-1185">Reference proteome</keyword>
<evidence type="ECO:0000313" key="2">
    <source>
        <dbReference type="Proteomes" id="UP000712157"/>
    </source>
</evidence>
<feature type="non-terminal residue" evidence="1">
    <location>
        <position position="1"/>
    </location>
</feature>
<feature type="non-terminal residue" evidence="1">
    <location>
        <position position="99"/>
    </location>
</feature>
<sequence length="99" mass="11369">IGEEKWLKLSDAFIHGNEQSKMELQVQILNINNGHNSQLMERCPVLKEYAVLVGKVKSYRGEMNFEGAVKRAVDECIEEGILREFLMTRRAEVMNSILT</sequence>
<protein>
    <submittedName>
        <fullName evidence="1">Uncharacterized protein</fullName>
    </submittedName>
</protein>
<dbReference type="AlphaFoldDB" id="A0A949K7T3"/>
<organism evidence="1 2">
    <name type="scientific">Diplocloster agilis</name>
    <dbReference type="NCBI Taxonomy" id="2850323"/>
    <lineage>
        <taxon>Bacteria</taxon>
        <taxon>Bacillati</taxon>
        <taxon>Bacillota</taxon>
        <taxon>Clostridia</taxon>
        <taxon>Lachnospirales</taxon>
        <taxon>Lachnospiraceae</taxon>
        <taxon>Diplocloster</taxon>
    </lineage>
</organism>
<evidence type="ECO:0000313" key="1">
    <source>
        <dbReference type="EMBL" id="MBU9739746.1"/>
    </source>
</evidence>
<accession>A0A949K7T3</accession>
<dbReference type="EMBL" id="JAHQCW010000108">
    <property type="protein sequence ID" value="MBU9739746.1"/>
    <property type="molecule type" value="Genomic_DNA"/>
</dbReference>